<accession>A0A2G8RUR5</accession>
<keyword evidence="2" id="KW-1185">Reference proteome</keyword>
<dbReference type="AlphaFoldDB" id="A0A2G8RUR5"/>
<reference evidence="1 2" key="1">
    <citation type="journal article" date="2015" name="Sci. Rep.">
        <title>Chromosome-level genome map provides insights into diverse defense mechanisms in the medicinal fungus Ganoderma sinense.</title>
        <authorList>
            <person name="Zhu Y."/>
            <person name="Xu J."/>
            <person name="Sun C."/>
            <person name="Zhou S."/>
            <person name="Xu H."/>
            <person name="Nelson D.R."/>
            <person name="Qian J."/>
            <person name="Song J."/>
            <person name="Luo H."/>
            <person name="Xiang L."/>
            <person name="Li Y."/>
            <person name="Xu Z."/>
            <person name="Ji A."/>
            <person name="Wang L."/>
            <person name="Lu S."/>
            <person name="Hayward A."/>
            <person name="Sun W."/>
            <person name="Li X."/>
            <person name="Schwartz D.C."/>
            <person name="Wang Y."/>
            <person name="Chen S."/>
        </authorList>
    </citation>
    <scope>NUCLEOTIDE SEQUENCE [LARGE SCALE GENOMIC DNA]</scope>
    <source>
        <strain evidence="1 2">ZZ0214-1</strain>
    </source>
</reference>
<dbReference type="EMBL" id="AYKW01000056">
    <property type="protein sequence ID" value="PIL25078.1"/>
    <property type="molecule type" value="Genomic_DNA"/>
</dbReference>
<protein>
    <submittedName>
        <fullName evidence="1">Uncharacterized protein</fullName>
    </submittedName>
</protein>
<evidence type="ECO:0000313" key="1">
    <source>
        <dbReference type="EMBL" id="PIL25078.1"/>
    </source>
</evidence>
<evidence type="ECO:0000313" key="2">
    <source>
        <dbReference type="Proteomes" id="UP000230002"/>
    </source>
</evidence>
<comment type="caution">
    <text evidence="1">The sequence shown here is derived from an EMBL/GenBank/DDBJ whole genome shotgun (WGS) entry which is preliminary data.</text>
</comment>
<organism evidence="1 2">
    <name type="scientific">Ganoderma sinense ZZ0214-1</name>
    <dbReference type="NCBI Taxonomy" id="1077348"/>
    <lineage>
        <taxon>Eukaryota</taxon>
        <taxon>Fungi</taxon>
        <taxon>Dikarya</taxon>
        <taxon>Basidiomycota</taxon>
        <taxon>Agaricomycotina</taxon>
        <taxon>Agaricomycetes</taxon>
        <taxon>Polyporales</taxon>
        <taxon>Polyporaceae</taxon>
        <taxon>Ganoderma</taxon>
    </lineage>
</organism>
<name>A0A2G8RUR5_9APHY</name>
<sequence>MPHLILSCSRMGQFDFRAELPNQSPHRIYLLVELRSLFLVEISLRVKLRGKEKEHLPPWVLHQRLHSVFRQ</sequence>
<proteinExistence type="predicted"/>
<gene>
    <name evidence="1" type="ORF">GSI_12967</name>
</gene>
<dbReference type="Proteomes" id="UP000230002">
    <property type="component" value="Unassembled WGS sequence"/>
</dbReference>